<dbReference type="GeneID" id="113473483"/>
<feature type="region of interest" description="Disordered" evidence="1">
    <location>
        <begin position="1"/>
        <end position="28"/>
    </location>
</feature>
<feature type="compositionally biased region" description="Acidic residues" evidence="1">
    <location>
        <begin position="133"/>
        <end position="144"/>
    </location>
</feature>
<protein>
    <submittedName>
        <fullName evidence="3">Uncharacterized protein LOC113473483</fullName>
    </submittedName>
</protein>
<feature type="non-terminal residue" evidence="3">
    <location>
        <position position="164"/>
    </location>
</feature>
<feature type="compositionally biased region" description="Acidic residues" evidence="1">
    <location>
        <begin position="153"/>
        <end position="164"/>
    </location>
</feature>
<sequence>MELVPHDEDQGHILTSESSRDQSTSAGPFTSLIMITEEHVTTENESERNSPVHVNVVTSDTTTFVPSKDKEKFKLTLNTSHSSEDITESETSGNTAELDVQSEDDNDDEKEQVRVVTGGNTLSAVVCLEEGLADDDSWVEELDREELPITDSSEGEQDFPDREE</sequence>
<dbReference type="STRING" id="121845.A0A3Q0JPW8"/>
<dbReference type="RefSeq" id="XP_026688890.1">
    <property type="nucleotide sequence ID" value="XM_026833089.1"/>
</dbReference>
<gene>
    <name evidence="3" type="primary">LOC113473483</name>
</gene>
<feature type="compositionally biased region" description="Acidic residues" evidence="1">
    <location>
        <begin position="100"/>
        <end position="110"/>
    </location>
</feature>
<keyword evidence="2" id="KW-1185">Reference proteome</keyword>
<evidence type="ECO:0000313" key="3">
    <source>
        <dbReference type="RefSeq" id="XP_026688890.1"/>
    </source>
</evidence>
<accession>A0A3Q0JPW8</accession>
<dbReference type="PaxDb" id="121845-A0A3Q0JPW8"/>
<evidence type="ECO:0000256" key="1">
    <source>
        <dbReference type="SAM" id="MobiDB-lite"/>
    </source>
</evidence>
<feature type="compositionally biased region" description="Polar residues" evidence="1">
    <location>
        <begin position="13"/>
        <end position="28"/>
    </location>
</feature>
<dbReference type="AlphaFoldDB" id="A0A3Q0JPW8"/>
<feature type="region of interest" description="Disordered" evidence="1">
    <location>
        <begin position="133"/>
        <end position="164"/>
    </location>
</feature>
<evidence type="ECO:0000313" key="2">
    <source>
        <dbReference type="Proteomes" id="UP000079169"/>
    </source>
</evidence>
<organism evidence="2 3">
    <name type="scientific">Diaphorina citri</name>
    <name type="common">Asian citrus psyllid</name>
    <dbReference type="NCBI Taxonomy" id="121845"/>
    <lineage>
        <taxon>Eukaryota</taxon>
        <taxon>Metazoa</taxon>
        <taxon>Ecdysozoa</taxon>
        <taxon>Arthropoda</taxon>
        <taxon>Hexapoda</taxon>
        <taxon>Insecta</taxon>
        <taxon>Pterygota</taxon>
        <taxon>Neoptera</taxon>
        <taxon>Paraneoptera</taxon>
        <taxon>Hemiptera</taxon>
        <taxon>Sternorrhyncha</taxon>
        <taxon>Psylloidea</taxon>
        <taxon>Psyllidae</taxon>
        <taxon>Diaphorininae</taxon>
        <taxon>Diaphorina</taxon>
    </lineage>
</organism>
<dbReference type="Proteomes" id="UP000079169">
    <property type="component" value="Unplaced"/>
</dbReference>
<feature type="compositionally biased region" description="Basic and acidic residues" evidence="1">
    <location>
        <begin position="1"/>
        <end position="11"/>
    </location>
</feature>
<reference evidence="3" key="1">
    <citation type="submission" date="2025-08" db="UniProtKB">
        <authorList>
            <consortium name="RefSeq"/>
        </authorList>
    </citation>
    <scope>IDENTIFICATION</scope>
</reference>
<name>A0A3Q0JPW8_DIACI</name>
<feature type="region of interest" description="Disordered" evidence="1">
    <location>
        <begin position="67"/>
        <end position="117"/>
    </location>
</feature>
<proteinExistence type="predicted"/>
<dbReference type="KEGG" id="dci:113473483"/>